<gene>
    <name evidence="1" type="ORF">GCM10009802_59140</name>
</gene>
<sequence>MRRTALAVTTAALIGAVPLLTSCGGEPRAGAAAVLGDDERITVSQLQNRVEEVRDAQNASDQADEMIAQSGDLSVDTLNSMLQGRVIEQAAENHDVTVRRGDVQRTRRAEAGSVGGEKQLQAMYLQQYSIPPEALNAHYEQQLMVQGVVAKLGIDTQTQEGQARLGQVLIKASEDLGIDVSPRYGKWDNEQVRLAQSDTPWIKQAGADPEGGIAPQQ</sequence>
<comment type="caution">
    <text evidence="1">The sequence shown here is derived from an EMBL/GenBank/DDBJ whole genome shotgun (WGS) entry which is preliminary data.</text>
</comment>
<evidence type="ECO:0000313" key="2">
    <source>
        <dbReference type="Proteomes" id="UP001500443"/>
    </source>
</evidence>
<organism evidence="1 2">
    <name type="scientific">Streptomyces synnematoformans</name>
    <dbReference type="NCBI Taxonomy" id="415721"/>
    <lineage>
        <taxon>Bacteria</taxon>
        <taxon>Bacillati</taxon>
        <taxon>Actinomycetota</taxon>
        <taxon>Actinomycetes</taxon>
        <taxon>Kitasatosporales</taxon>
        <taxon>Streptomycetaceae</taxon>
        <taxon>Streptomyces</taxon>
    </lineage>
</organism>
<dbReference type="Pfam" id="PF13624">
    <property type="entry name" value="SurA_N_3"/>
    <property type="match status" value="1"/>
</dbReference>
<dbReference type="RefSeq" id="WP_344294137.1">
    <property type="nucleotide sequence ID" value="NZ_BAAAPF010000327.1"/>
</dbReference>
<dbReference type="PROSITE" id="PS51257">
    <property type="entry name" value="PROKAR_LIPOPROTEIN"/>
    <property type="match status" value="1"/>
</dbReference>
<protein>
    <submittedName>
        <fullName evidence="1">SurA N-terminal domain-containing protein</fullName>
    </submittedName>
</protein>
<dbReference type="Gene3D" id="1.10.4030.10">
    <property type="entry name" value="Porin chaperone SurA, peptide-binding domain"/>
    <property type="match status" value="1"/>
</dbReference>
<dbReference type="EMBL" id="BAAAPF010000327">
    <property type="protein sequence ID" value="GAA1502157.1"/>
    <property type="molecule type" value="Genomic_DNA"/>
</dbReference>
<keyword evidence="2" id="KW-1185">Reference proteome</keyword>
<dbReference type="Proteomes" id="UP001500443">
    <property type="component" value="Unassembled WGS sequence"/>
</dbReference>
<dbReference type="SUPFAM" id="SSF109998">
    <property type="entry name" value="Triger factor/SurA peptide-binding domain-like"/>
    <property type="match status" value="1"/>
</dbReference>
<reference evidence="2" key="1">
    <citation type="journal article" date="2019" name="Int. J. Syst. Evol. Microbiol.">
        <title>The Global Catalogue of Microorganisms (GCM) 10K type strain sequencing project: providing services to taxonomists for standard genome sequencing and annotation.</title>
        <authorList>
            <consortium name="The Broad Institute Genomics Platform"/>
            <consortium name="The Broad Institute Genome Sequencing Center for Infectious Disease"/>
            <person name="Wu L."/>
            <person name="Ma J."/>
        </authorList>
    </citation>
    <scope>NUCLEOTIDE SEQUENCE [LARGE SCALE GENOMIC DNA]</scope>
    <source>
        <strain evidence="2">JCM 15481</strain>
    </source>
</reference>
<proteinExistence type="predicted"/>
<name>A0ABN1ZQF0_9ACTN</name>
<accession>A0ABN1ZQF0</accession>
<dbReference type="InterPro" id="IPR027304">
    <property type="entry name" value="Trigger_fact/SurA_dom_sf"/>
</dbReference>
<evidence type="ECO:0000313" key="1">
    <source>
        <dbReference type="EMBL" id="GAA1502157.1"/>
    </source>
</evidence>